<dbReference type="AlphaFoldDB" id="A0A084W1F3"/>
<feature type="chain" id="PRO_5001784133" description="Secreted protein" evidence="2">
    <location>
        <begin position="20"/>
        <end position="126"/>
    </location>
</feature>
<feature type="region of interest" description="Disordered" evidence="1">
    <location>
        <begin position="67"/>
        <end position="126"/>
    </location>
</feature>
<evidence type="ECO:0000313" key="4">
    <source>
        <dbReference type="EnsemblMetazoa" id="ASIC011878-PA"/>
    </source>
</evidence>
<organism evidence="3">
    <name type="scientific">Anopheles sinensis</name>
    <name type="common">Mosquito</name>
    <dbReference type="NCBI Taxonomy" id="74873"/>
    <lineage>
        <taxon>Eukaryota</taxon>
        <taxon>Metazoa</taxon>
        <taxon>Ecdysozoa</taxon>
        <taxon>Arthropoda</taxon>
        <taxon>Hexapoda</taxon>
        <taxon>Insecta</taxon>
        <taxon>Pterygota</taxon>
        <taxon>Neoptera</taxon>
        <taxon>Endopterygota</taxon>
        <taxon>Diptera</taxon>
        <taxon>Nematocera</taxon>
        <taxon>Culicoidea</taxon>
        <taxon>Culicidae</taxon>
        <taxon>Anophelinae</taxon>
        <taxon>Anopheles</taxon>
    </lineage>
</organism>
<evidence type="ECO:0000256" key="1">
    <source>
        <dbReference type="SAM" id="MobiDB-lite"/>
    </source>
</evidence>
<keyword evidence="2" id="KW-0732">Signal</keyword>
<gene>
    <name evidence="3" type="ORF">ZHAS_00011878</name>
</gene>
<dbReference type="Proteomes" id="UP000030765">
    <property type="component" value="Unassembled WGS sequence"/>
</dbReference>
<name>A0A084W1F3_ANOSI</name>
<keyword evidence="5" id="KW-1185">Reference proteome</keyword>
<evidence type="ECO:0000256" key="2">
    <source>
        <dbReference type="SAM" id="SignalP"/>
    </source>
</evidence>
<evidence type="ECO:0000313" key="5">
    <source>
        <dbReference type="Proteomes" id="UP000030765"/>
    </source>
</evidence>
<reference evidence="4" key="2">
    <citation type="submission" date="2020-05" db="UniProtKB">
        <authorList>
            <consortium name="EnsemblMetazoa"/>
        </authorList>
    </citation>
    <scope>IDENTIFICATION</scope>
</reference>
<feature type="compositionally biased region" description="Polar residues" evidence="1">
    <location>
        <begin position="85"/>
        <end position="97"/>
    </location>
</feature>
<reference evidence="3 5" key="1">
    <citation type="journal article" date="2014" name="BMC Genomics">
        <title>Genome sequence of Anopheles sinensis provides insight into genetics basis of mosquito competence for malaria parasites.</title>
        <authorList>
            <person name="Zhou D."/>
            <person name="Zhang D."/>
            <person name="Ding G."/>
            <person name="Shi L."/>
            <person name="Hou Q."/>
            <person name="Ye Y."/>
            <person name="Xu Y."/>
            <person name="Zhou H."/>
            <person name="Xiong C."/>
            <person name="Li S."/>
            <person name="Yu J."/>
            <person name="Hong S."/>
            <person name="Yu X."/>
            <person name="Zou P."/>
            <person name="Chen C."/>
            <person name="Chang X."/>
            <person name="Wang W."/>
            <person name="Lv Y."/>
            <person name="Sun Y."/>
            <person name="Ma L."/>
            <person name="Shen B."/>
            <person name="Zhu C."/>
        </authorList>
    </citation>
    <scope>NUCLEOTIDE SEQUENCE [LARGE SCALE GENOMIC DNA]</scope>
</reference>
<dbReference type="EMBL" id="KE525267">
    <property type="protein sequence ID" value="KFB44047.1"/>
    <property type="molecule type" value="Genomic_DNA"/>
</dbReference>
<evidence type="ECO:0000313" key="3">
    <source>
        <dbReference type="EMBL" id="KFB44047.1"/>
    </source>
</evidence>
<dbReference type="EMBL" id="ATLV01019329">
    <property type="status" value="NOT_ANNOTATED_CDS"/>
    <property type="molecule type" value="Genomic_DNA"/>
</dbReference>
<dbReference type="EnsemblMetazoa" id="ASIC011878-RA">
    <property type="protein sequence ID" value="ASIC011878-PA"/>
    <property type="gene ID" value="ASIC011878"/>
</dbReference>
<sequence length="126" mass="14034">MLRNFYNFLLVILPAFQRAGVFKHSQQPLLSTAFDSVRCLASLVGPSSRRQSPGSSILRAASATMEAASFRSRSKPPSTICFRSPPSTRPSTLFSSSFRHRKRGQRMPFTVAWSQRKPSAQTVSIK</sequence>
<feature type="compositionally biased region" description="Polar residues" evidence="1">
    <location>
        <begin position="112"/>
        <end position="126"/>
    </location>
</feature>
<dbReference type="VEuPathDB" id="VectorBase:ASIC011878"/>
<accession>A0A084W1F3</accession>
<protein>
    <recommendedName>
        <fullName evidence="6">Secreted protein</fullName>
    </recommendedName>
</protein>
<evidence type="ECO:0008006" key="6">
    <source>
        <dbReference type="Google" id="ProtNLM"/>
    </source>
</evidence>
<proteinExistence type="predicted"/>
<feature type="signal peptide" evidence="2">
    <location>
        <begin position="1"/>
        <end position="19"/>
    </location>
</feature>